<keyword evidence="3" id="KW-1185">Reference proteome</keyword>
<evidence type="ECO:0000256" key="1">
    <source>
        <dbReference type="SAM" id="SignalP"/>
    </source>
</evidence>
<reference evidence="3" key="1">
    <citation type="journal article" date="2019" name="Int. J. Syst. Evol. Microbiol.">
        <title>The Global Catalogue of Microorganisms (GCM) 10K type strain sequencing project: providing services to taxonomists for standard genome sequencing and annotation.</title>
        <authorList>
            <consortium name="The Broad Institute Genomics Platform"/>
            <consortium name="The Broad Institute Genome Sequencing Center for Infectious Disease"/>
            <person name="Wu L."/>
            <person name="Ma J."/>
        </authorList>
    </citation>
    <scope>NUCLEOTIDE SEQUENCE [LARGE SCALE GENOMIC DNA]</scope>
    <source>
        <strain evidence="3">CCM 8933</strain>
    </source>
</reference>
<evidence type="ECO:0000313" key="2">
    <source>
        <dbReference type="EMBL" id="MFC6181606.1"/>
    </source>
</evidence>
<proteinExistence type="predicted"/>
<dbReference type="EMBL" id="JBHSSC010000039">
    <property type="protein sequence ID" value="MFC6181606.1"/>
    <property type="molecule type" value="Genomic_DNA"/>
</dbReference>
<evidence type="ECO:0008006" key="4">
    <source>
        <dbReference type="Google" id="ProtNLM"/>
    </source>
</evidence>
<sequence>MQKSVMGAALVLLGGLGLTGLTAQATTKTTSTTYLPETTKYVRLKKNMYVGIYQKSGTKYKKLLKHKGALLQIAGFGGSYQNGHQIVTAAFTSGAVHYNRIKKLKFDSMNKNKISDIPLTTANFKAVKLAVPTRALLFQAGTGFKTTKNDDFTNPAAFYLTLDNYLQYYDTKAMTKYGYGSGAEETMDGARFIWKPTASVKVSKVTYKGKTTIIDYPKAIKGLPNKKISTGHYRLTITHNPKKHHQSYTLAGYGFDSYWTTYKINQKSYFVGQAIETRDFLEDD</sequence>
<keyword evidence="1" id="KW-0732">Signal</keyword>
<protein>
    <recommendedName>
        <fullName evidence="4">Surface layer protein A domain-containing protein</fullName>
    </recommendedName>
</protein>
<evidence type="ECO:0000313" key="3">
    <source>
        <dbReference type="Proteomes" id="UP001596282"/>
    </source>
</evidence>
<feature type="chain" id="PRO_5045418043" description="Surface layer protein A domain-containing protein" evidence="1">
    <location>
        <begin position="26"/>
        <end position="284"/>
    </location>
</feature>
<organism evidence="2 3">
    <name type="scientific">Lactiplantibacillus daowaiensis</name>
    <dbReference type="NCBI Taxonomy" id="2559918"/>
    <lineage>
        <taxon>Bacteria</taxon>
        <taxon>Bacillati</taxon>
        <taxon>Bacillota</taxon>
        <taxon>Bacilli</taxon>
        <taxon>Lactobacillales</taxon>
        <taxon>Lactobacillaceae</taxon>
        <taxon>Lactiplantibacillus</taxon>
    </lineage>
</organism>
<dbReference type="Proteomes" id="UP001596282">
    <property type="component" value="Unassembled WGS sequence"/>
</dbReference>
<gene>
    <name evidence="2" type="ORF">ACFP5Y_10260</name>
</gene>
<accession>A0ABW1S2E8</accession>
<dbReference type="RefSeq" id="WP_137628634.1">
    <property type="nucleotide sequence ID" value="NZ_BJDJ01000011.1"/>
</dbReference>
<feature type="signal peptide" evidence="1">
    <location>
        <begin position="1"/>
        <end position="25"/>
    </location>
</feature>
<comment type="caution">
    <text evidence="2">The sequence shown here is derived from an EMBL/GenBank/DDBJ whole genome shotgun (WGS) entry which is preliminary data.</text>
</comment>
<name>A0ABW1S2E8_9LACO</name>